<feature type="compositionally biased region" description="Polar residues" evidence="1">
    <location>
        <begin position="41"/>
        <end position="51"/>
    </location>
</feature>
<protein>
    <submittedName>
        <fullName evidence="2">Uncharacterized protein</fullName>
    </submittedName>
</protein>
<reference evidence="2" key="1">
    <citation type="journal article" date="2014" name="Int. J. Syst. Evol. Microbiol.">
        <title>Complete genome sequence of Corynebacterium casei LMG S-19264T (=DSM 44701T), isolated from a smear-ripened cheese.</title>
        <authorList>
            <consortium name="US DOE Joint Genome Institute (JGI-PGF)"/>
            <person name="Walter F."/>
            <person name="Albersmeier A."/>
            <person name="Kalinowski J."/>
            <person name="Ruckert C."/>
        </authorList>
    </citation>
    <scope>NUCLEOTIDE SEQUENCE</scope>
    <source>
        <strain evidence="2">CGMCC 4.7306</strain>
    </source>
</reference>
<sequence>MDLHPILTSQPASAPALNGAHLTEGEMSGTRGNNGEGGDLMTTQINIGSGL</sequence>
<comment type="caution">
    <text evidence="2">The sequence shown here is derived from an EMBL/GenBank/DDBJ whole genome shotgun (WGS) entry which is preliminary data.</text>
</comment>
<accession>A0A917SEG8</accession>
<dbReference type="Proteomes" id="UP000613840">
    <property type="component" value="Unassembled WGS sequence"/>
</dbReference>
<name>A0A917SEG8_9ACTN</name>
<feature type="region of interest" description="Disordered" evidence="1">
    <location>
        <begin position="1"/>
        <end position="51"/>
    </location>
</feature>
<organism evidence="2 3">
    <name type="scientific">Microlunatus endophyticus</name>
    <dbReference type="NCBI Taxonomy" id="1716077"/>
    <lineage>
        <taxon>Bacteria</taxon>
        <taxon>Bacillati</taxon>
        <taxon>Actinomycetota</taxon>
        <taxon>Actinomycetes</taxon>
        <taxon>Propionibacteriales</taxon>
        <taxon>Propionibacteriaceae</taxon>
        <taxon>Microlunatus</taxon>
    </lineage>
</organism>
<keyword evidence="3" id="KW-1185">Reference proteome</keyword>
<gene>
    <name evidence="2" type="ORF">GCM10011575_35020</name>
</gene>
<evidence type="ECO:0000313" key="2">
    <source>
        <dbReference type="EMBL" id="GGL73660.1"/>
    </source>
</evidence>
<proteinExistence type="predicted"/>
<dbReference type="EMBL" id="BMMZ01000009">
    <property type="protein sequence ID" value="GGL73660.1"/>
    <property type="molecule type" value="Genomic_DNA"/>
</dbReference>
<reference evidence="2" key="2">
    <citation type="submission" date="2020-09" db="EMBL/GenBank/DDBJ databases">
        <authorList>
            <person name="Sun Q."/>
            <person name="Zhou Y."/>
        </authorList>
    </citation>
    <scope>NUCLEOTIDE SEQUENCE</scope>
    <source>
        <strain evidence="2">CGMCC 4.7306</strain>
    </source>
</reference>
<evidence type="ECO:0000313" key="3">
    <source>
        <dbReference type="Proteomes" id="UP000613840"/>
    </source>
</evidence>
<evidence type="ECO:0000256" key="1">
    <source>
        <dbReference type="SAM" id="MobiDB-lite"/>
    </source>
</evidence>
<dbReference type="AlphaFoldDB" id="A0A917SEG8"/>